<keyword evidence="2" id="KW-0808">Transferase</keyword>
<accession>Q6AAF1</accession>
<organism evidence="9 10">
    <name type="scientific">Cutibacterium acnes (strain DSM 16379 / KPA171202)</name>
    <name type="common">Propionibacterium acnes</name>
    <dbReference type="NCBI Taxonomy" id="267747"/>
    <lineage>
        <taxon>Bacteria</taxon>
        <taxon>Bacillati</taxon>
        <taxon>Actinomycetota</taxon>
        <taxon>Actinomycetes</taxon>
        <taxon>Propionibacteriales</taxon>
        <taxon>Propionibacteriaceae</taxon>
        <taxon>Cutibacterium</taxon>
    </lineage>
</organism>
<dbReference type="GO" id="GO:0005525">
    <property type="term" value="F:GTP binding"/>
    <property type="evidence" value="ECO:0007669"/>
    <property type="project" value="UniProtKB-KW"/>
</dbReference>
<dbReference type="Proteomes" id="UP000000603">
    <property type="component" value="Chromosome"/>
</dbReference>
<dbReference type="AlphaFoldDB" id="Q6AAF1"/>
<keyword evidence="4" id="KW-0547">Nucleotide-binding</keyword>
<dbReference type="EMBL" id="AE017283">
    <property type="protein sequence ID" value="AAT82265.1"/>
    <property type="molecule type" value="Genomic_DNA"/>
</dbReference>
<dbReference type="InterPro" id="IPR013482">
    <property type="entry name" value="Molybde_CF_guanTrfase"/>
</dbReference>
<dbReference type="EnsemblBacteria" id="AAT82265">
    <property type="protein sequence ID" value="AAT82265"/>
    <property type="gene ID" value="PPA0512"/>
</dbReference>
<keyword evidence="7" id="KW-0501">Molybdenum cofactor biosynthesis</keyword>
<dbReference type="GO" id="GO:0016779">
    <property type="term" value="F:nucleotidyltransferase activity"/>
    <property type="evidence" value="ECO:0007669"/>
    <property type="project" value="UniProtKB-ARBA"/>
</dbReference>
<evidence type="ECO:0000256" key="3">
    <source>
        <dbReference type="ARBA" id="ARBA00022723"/>
    </source>
</evidence>
<dbReference type="CDD" id="cd02503">
    <property type="entry name" value="MobA"/>
    <property type="match status" value="1"/>
</dbReference>
<name>Q6AAF1_CUTAK</name>
<dbReference type="PANTHER" id="PTHR19136:SF81">
    <property type="entry name" value="MOLYBDENUM COFACTOR GUANYLYLTRANSFERASE"/>
    <property type="match status" value="1"/>
</dbReference>
<keyword evidence="5" id="KW-0460">Magnesium</keyword>
<evidence type="ECO:0000256" key="5">
    <source>
        <dbReference type="ARBA" id="ARBA00022842"/>
    </source>
</evidence>
<evidence type="ECO:0000256" key="2">
    <source>
        <dbReference type="ARBA" id="ARBA00022679"/>
    </source>
</evidence>
<evidence type="ECO:0000259" key="8">
    <source>
        <dbReference type="Pfam" id="PF12804"/>
    </source>
</evidence>
<dbReference type="Pfam" id="PF12804">
    <property type="entry name" value="NTP_transf_3"/>
    <property type="match status" value="1"/>
</dbReference>
<dbReference type="GO" id="GO:0046872">
    <property type="term" value="F:metal ion binding"/>
    <property type="evidence" value="ECO:0007669"/>
    <property type="project" value="UniProtKB-KW"/>
</dbReference>
<keyword evidence="1" id="KW-0963">Cytoplasm</keyword>
<keyword evidence="6" id="KW-0342">GTP-binding</keyword>
<reference evidence="9 10" key="1">
    <citation type="journal article" date="2004" name="Science">
        <title>The complete genome sequence of Propionibacterium acnes, a commensal of human skin.</title>
        <authorList>
            <person name="Bruggemann H."/>
            <person name="Henne A."/>
            <person name="Hoster F."/>
            <person name="Liesegang H."/>
            <person name="Wiezer A."/>
            <person name="Strittmatter A."/>
            <person name="Hujer S."/>
            <person name="Durre P."/>
            <person name="Gottschalk G."/>
        </authorList>
    </citation>
    <scope>NUCLEOTIDE SEQUENCE [LARGE SCALE GENOMIC DNA]</scope>
    <source>
        <strain evidence="10">DSM 16379 / KPA171202</strain>
    </source>
</reference>
<keyword evidence="3" id="KW-0479">Metal-binding</keyword>
<dbReference type="GO" id="GO:0006777">
    <property type="term" value="P:Mo-molybdopterin cofactor biosynthetic process"/>
    <property type="evidence" value="ECO:0007669"/>
    <property type="project" value="UniProtKB-KW"/>
</dbReference>
<evidence type="ECO:0000313" key="10">
    <source>
        <dbReference type="Proteomes" id="UP000000603"/>
    </source>
</evidence>
<sequence>MKSVAGGLLRIGMRHDHDMTNRRLDAVILAGGCAHRLGGVAKANLRVGTRRLLDVVLDAVDGAREGLEGSNVVVARESVEVPWSVIRTMEDPPGSGPLAGIRAGLQALPPAQPDDLVLVCAVDSPGIGRSIRQLREALEDDPLNHFAGAVTFGGVPKPHRQLLQGLYRRVPLEASIAAADTVVNRSVHSVLGGLCLLDLPVEPEACRDLDTPGDVEWWLRHIGD</sequence>
<dbReference type="Gene3D" id="3.90.550.10">
    <property type="entry name" value="Spore Coat Polysaccharide Biosynthesis Protein SpsA, Chain A"/>
    <property type="match status" value="1"/>
</dbReference>
<dbReference type="HOGENOM" id="CLU_055597_1_1_11"/>
<feature type="domain" description="MobA-like NTP transferase" evidence="8">
    <location>
        <begin position="26"/>
        <end position="153"/>
    </location>
</feature>
<proteinExistence type="predicted"/>
<dbReference type="PANTHER" id="PTHR19136">
    <property type="entry name" value="MOLYBDENUM COFACTOR GUANYLYLTRANSFERASE"/>
    <property type="match status" value="1"/>
</dbReference>
<protein>
    <recommendedName>
        <fullName evidence="8">MobA-like NTP transferase domain-containing protein</fullName>
    </recommendedName>
</protein>
<dbReference type="KEGG" id="pac:PPA0512"/>
<evidence type="ECO:0000256" key="1">
    <source>
        <dbReference type="ARBA" id="ARBA00022490"/>
    </source>
</evidence>
<evidence type="ECO:0000313" key="9">
    <source>
        <dbReference type="EMBL" id="AAT82265.1"/>
    </source>
</evidence>
<dbReference type="eggNOG" id="COG0746">
    <property type="taxonomic scope" value="Bacteria"/>
</dbReference>
<dbReference type="InterPro" id="IPR029044">
    <property type="entry name" value="Nucleotide-diphossugar_trans"/>
</dbReference>
<evidence type="ECO:0000256" key="6">
    <source>
        <dbReference type="ARBA" id="ARBA00023134"/>
    </source>
</evidence>
<evidence type="ECO:0000256" key="7">
    <source>
        <dbReference type="ARBA" id="ARBA00023150"/>
    </source>
</evidence>
<dbReference type="InterPro" id="IPR025877">
    <property type="entry name" value="MobA-like_NTP_Trfase"/>
</dbReference>
<evidence type="ECO:0000256" key="4">
    <source>
        <dbReference type="ARBA" id="ARBA00022741"/>
    </source>
</evidence>
<dbReference type="SUPFAM" id="SSF53448">
    <property type="entry name" value="Nucleotide-diphospho-sugar transferases"/>
    <property type="match status" value="1"/>
</dbReference>
<gene>
    <name evidence="9" type="ordered locus">PPA0512</name>
</gene>